<feature type="compositionally biased region" description="Basic and acidic residues" evidence="1">
    <location>
        <begin position="561"/>
        <end position="573"/>
    </location>
</feature>
<dbReference type="OrthoDB" id="5428245at2759"/>
<feature type="compositionally biased region" description="Basic residues" evidence="1">
    <location>
        <begin position="448"/>
        <end position="480"/>
    </location>
</feature>
<dbReference type="AlphaFoldDB" id="A0A2H3A7J3"/>
<evidence type="ECO:0000256" key="1">
    <source>
        <dbReference type="SAM" id="MobiDB-lite"/>
    </source>
</evidence>
<feature type="compositionally biased region" description="Basic and acidic residues" evidence="1">
    <location>
        <begin position="430"/>
        <end position="442"/>
    </location>
</feature>
<feature type="region of interest" description="Disordered" evidence="1">
    <location>
        <begin position="430"/>
        <end position="489"/>
    </location>
</feature>
<feature type="compositionally biased region" description="Basic and acidic residues" evidence="1">
    <location>
        <begin position="1"/>
        <end position="34"/>
    </location>
</feature>
<gene>
    <name evidence="3" type="ORF">A9Z42_0002550</name>
</gene>
<dbReference type="EMBL" id="LFMI01000862">
    <property type="protein sequence ID" value="OTA08555.1"/>
    <property type="molecule type" value="Genomic_DNA"/>
</dbReference>
<protein>
    <recommendedName>
        <fullName evidence="2">DUF8035 domain-containing protein</fullName>
    </recommendedName>
</protein>
<feature type="compositionally biased region" description="Basic and acidic residues" evidence="1">
    <location>
        <begin position="123"/>
        <end position="160"/>
    </location>
</feature>
<feature type="compositionally biased region" description="Basic residues" evidence="1">
    <location>
        <begin position="237"/>
        <end position="249"/>
    </location>
</feature>
<sequence>MASRGDRWERDRLSGDRERGRFVEEERERERDRVYMSGGRSHRDHSDERFDRKYGRTSYEDDIVRDRRFYEDDRFDRLDRRSDVRGDSYDRRVVMEKERDREYLRDPSPRRPTLLRRQSSLDTYDRRPLPRFLDQRDEYPPPARREDIRREDILRDDYHAPKYTPIPLPKTRGLPPARRYDERFYEDIHVEHDHLDEPLPRYPAERIVEREIIREKEKEKDKVVKEKRSRSRDSRSTKRSHHRRGRSRVSKSSSRSSSISSSSSSSSSSSGGTTVKSAKSSKSEYPKKGKTRIPLRLVSKRALIDIGYPFVEEGNVIVVQKALGQANIDYLLKLSEEYKSSELEVSAARSSAGDFVRERREEDIIRDRREEDIIRERREELIIHHETPAPPPPPPQPQPQPQPQTIVVAAPAPPPPVIIEAAPRDAVELVDKTVYRDRERSRSSSSRSRSRSRHRSHSRHHTHRHYRRSHYRHSHSRHSSHGSGAALGLGLSGSSSDYALVEQRHRSRSRSGKEIRAEIRALEKELAIRPRVSGEREVIRTERLPNGELVVYEEQVERVASHKPARIEKDKKGRMSISVPKYR</sequence>
<dbReference type="Proteomes" id="UP000219286">
    <property type="component" value="Unassembled WGS sequence"/>
</dbReference>
<dbReference type="Pfam" id="PF26118">
    <property type="entry name" value="DUF8035"/>
    <property type="match status" value="1"/>
</dbReference>
<feature type="compositionally biased region" description="Pro residues" evidence="1">
    <location>
        <begin position="388"/>
        <end position="402"/>
    </location>
</feature>
<name>A0A2H3A7J3_TRIPA</name>
<feature type="compositionally biased region" description="Low complexity" evidence="1">
    <location>
        <begin position="250"/>
        <end position="280"/>
    </location>
</feature>
<organism evidence="3 4">
    <name type="scientific">Trichoderma parareesei</name>
    <name type="common">Filamentous fungus</name>
    <dbReference type="NCBI Taxonomy" id="858221"/>
    <lineage>
        <taxon>Eukaryota</taxon>
        <taxon>Fungi</taxon>
        <taxon>Dikarya</taxon>
        <taxon>Ascomycota</taxon>
        <taxon>Pezizomycotina</taxon>
        <taxon>Sordariomycetes</taxon>
        <taxon>Hypocreomycetidae</taxon>
        <taxon>Hypocreales</taxon>
        <taxon>Hypocreaceae</taxon>
        <taxon>Trichoderma</taxon>
    </lineage>
</organism>
<feature type="domain" description="DUF8035" evidence="2">
    <location>
        <begin position="287"/>
        <end position="339"/>
    </location>
</feature>
<keyword evidence="4" id="KW-1185">Reference proteome</keyword>
<feature type="compositionally biased region" description="Basic and acidic residues" evidence="1">
    <location>
        <begin position="218"/>
        <end position="236"/>
    </location>
</feature>
<feature type="region of interest" description="Disordered" evidence="1">
    <location>
        <begin position="86"/>
        <end position="177"/>
    </location>
</feature>
<comment type="caution">
    <text evidence="3">The sequence shown here is derived from an EMBL/GenBank/DDBJ whole genome shotgun (WGS) entry which is preliminary data.</text>
</comment>
<accession>A0A2H3A7J3</accession>
<dbReference type="InterPro" id="IPR058348">
    <property type="entry name" value="DUF8035"/>
</dbReference>
<proteinExistence type="predicted"/>
<feature type="region of interest" description="Disordered" evidence="1">
    <location>
        <begin position="1"/>
        <end position="52"/>
    </location>
</feature>
<feature type="region of interest" description="Disordered" evidence="1">
    <location>
        <begin position="385"/>
        <end position="411"/>
    </location>
</feature>
<evidence type="ECO:0000259" key="2">
    <source>
        <dbReference type="Pfam" id="PF26118"/>
    </source>
</evidence>
<evidence type="ECO:0000313" key="3">
    <source>
        <dbReference type="EMBL" id="OTA08555.1"/>
    </source>
</evidence>
<feature type="region of interest" description="Disordered" evidence="1">
    <location>
        <begin position="561"/>
        <end position="583"/>
    </location>
</feature>
<reference evidence="3 4" key="1">
    <citation type="journal article" date="2015" name="Genome Announc.">
        <title>Genome sequence and annotation of Trichoderma parareesei, the ancestor of the cellulase producer Trichoderma reesei.</title>
        <authorList>
            <person name="Yang D."/>
            <person name="Pomraning K."/>
            <person name="Kopchinskiy A."/>
            <person name="Karimi Aghcheh R."/>
            <person name="Atanasova L."/>
            <person name="Chenthamara K."/>
            <person name="Baker S.E."/>
            <person name="Zhang R."/>
            <person name="Shen Q."/>
            <person name="Freitag M."/>
            <person name="Kubicek C.P."/>
            <person name="Druzhinina I.S."/>
        </authorList>
    </citation>
    <scope>NUCLEOTIDE SEQUENCE [LARGE SCALE GENOMIC DNA]</scope>
    <source>
        <strain evidence="3 4">CBS 125925</strain>
    </source>
</reference>
<feature type="compositionally biased region" description="Basic and acidic residues" evidence="1">
    <location>
        <begin position="86"/>
        <end position="109"/>
    </location>
</feature>
<feature type="region of interest" description="Disordered" evidence="1">
    <location>
        <begin position="218"/>
        <end position="290"/>
    </location>
</feature>
<evidence type="ECO:0000313" key="4">
    <source>
        <dbReference type="Proteomes" id="UP000219286"/>
    </source>
</evidence>